<evidence type="ECO:0000313" key="3">
    <source>
        <dbReference type="Proteomes" id="UP001596356"/>
    </source>
</evidence>
<accession>A0ABW2AVF4</accession>
<dbReference type="SUPFAM" id="SSF46955">
    <property type="entry name" value="Putative DNA-binding domain"/>
    <property type="match status" value="1"/>
</dbReference>
<evidence type="ECO:0000259" key="1">
    <source>
        <dbReference type="Pfam" id="PF12728"/>
    </source>
</evidence>
<reference evidence="3" key="1">
    <citation type="journal article" date="2019" name="Int. J. Syst. Evol. Microbiol.">
        <title>The Global Catalogue of Microorganisms (GCM) 10K type strain sequencing project: providing services to taxonomists for standard genome sequencing and annotation.</title>
        <authorList>
            <consortium name="The Broad Institute Genomics Platform"/>
            <consortium name="The Broad Institute Genome Sequencing Center for Infectious Disease"/>
            <person name="Wu L."/>
            <person name="Ma J."/>
        </authorList>
    </citation>
    <scope>NUCLEOTIDE SEQUENCE [LARGE SCALE GENOMIC DNA]</scope>
    <source>
        <strain evidence="3">NBRC 106593</strain>
    </source>
</reference>
<dbReference type="RefSeq" id="WP_377823948.1">
    <property type="nucleotide sequence ID" value="NZ_JBHSWJ010000002.1"/>
</dbReference>
<feature type="domain" description="Helix-turn-helix" evidence="1">
    <location>
        <begin position="11"/>
        <end position="60"/>
    </location>
</feature>
<proteinExistence type="predicted"/>
<keyword evidence="3" id="KW-1185">Reference proteome</keyword>
<comment type="caution">
    <text evidence="2">The sequence shown here is derived from an EMBL/GenBank/DDBJ whole genome shotgun (WGS) entry which is preliminary data.</text>
</comment>
<gene>
    <name evidence="2" type="ORF">ACFQBT_15300</name>
</gene>
<dbReference type="EMBL" id="JBHSWJ010000002">
    <property type="protein sequence ID" value="MFC6715097.1"/>
    <property type="molecule type" value="Genomic_DNA"/>
</dbReference>
<dbReference type="Proteomes" id="UP001596356">
    <property type="component" value="Unassembled WGS sequence"/>
</dbReference>
<organism evidence="2 3">
    <name type="scientific">Branchiibius cervicis</name>
    <dbReference type="NCBI Taxonomy" id="908252"/>
    <lineage>
        <taxon>Bacteria</taxon>
        <taxon>Bacillati</taxon>
        <taxon>Actinomycetota</taxon>
        <taxon>Actinomycetes</taxon>
        <taxon>Micrococcales</taxon>
        <taxon>Dermacoccaceae</taxon>
        <taxon>Branchiibius</taxon>
    </lineage>
</organism>
<dbReference type="Pfam" id="PF12728">
    <property type="entry name" value="HTH_17"/>
    <property type="match status" value="1"/>
</dbReference>
<evidence type="ECO:0000313" key="2">
    <source>
        <dbReference type="EMBL" id="MFC6715097.1"/>
    </source>
</evidence>
<dbReference type="InterPro" id="IPR041657">
    <property type="entry name" value="HTH_17"/>
</dbReference>
<sequence length="73" mass="8113">MNTQSPSTLDLVTVDDVAAMLGKSPSSVRWMRHIGELPEPAKIGGRVVWRRQQIIDWVNSLFPDAPIATEQAK</sequence>
<name>A0ABW2AVF4_9MICO</name>
<dbReference type="InterPro" id="IPR009061">
    <property type="entry name" value="DNA-bd_dom_put_sf"/>
</dbReference>
<protein>
    <submittedName>
        <fullName evidence="2">Helix-turn-helix transcriptional regulator</fullName>
    </submittedName>
</protein>
<dbReference type="Gene3D" id="1.10.238.160">
    <property type="match status" value="1"/>
</dbReference>